<comment type="caution">
    <text evidence="1">The sequence shown here is derived from an EMBL/GenBank/DDBJ whole genome shotgun (WGS) entry which is preliminary data.</text>
</comment>
<gene>
    <name evidence="1" type="ORF">PECAL_2P20900</name>
</gene>
<sequence>MQPWRATLLLAAITNATPQQQRQHQPLQKVLLVLTVARRDRFYLTRRYERFFGGVAYVIWPQPGCGRVYHGRAGPRQVPCAPLNATDCDAHGLGCLVDRAGAEHRTPTYARLFEDLAEADGADVFAPRKEWLRKAWRHTRAPSGVLVAHMDFWIQPLAFQRRVAKGLLPSDAIWTLAAGLNAPPTGPPPESQHLRIYGKGCLSFEDLVNEQDWTWGHGVRDFAKEAARELGTAEVCAAQADLFHAPRQAFSYLARAARVFGGVAHEVAAPTILRAAAAFLKLRQVYLDCWGCTQSWCTDPNIFRRHACGHKLDLRQPWVRSAWRALLDAQARKLDAKASPATEAALRLLDRGARDDPTVPPLKPCCRDRTHGCCRLPGTAQTACACVARDPGRPPANGTGACTRPDLVASVVRPTPLGAPWDGS</sequence>
<accession>A0A8J2SL00</accession>
<dbReference type="AlphaFoldDB" id="A0A8J2SL00"/>
<dbReference type="Proteomes" id="UP000789595">
    <property type="component" value="Unassembled WGS sequence"/>
</dbReference>
<protein>
    <submittedName>
        <fullName evidence="1">Uncharacterized protein</fullName>
    </submittedName>
</protein>
<proteinExistence type="predicted"/>
<name>A0A8J2SL00_9STRA</name>
<organism evidence="1 2">
    <name type="scientific">Pelagomonas calceolata</name>
    <dbReference type="NCBI Taxonomy" id="35677"/>
    <lineage>
        <taxon>Eukaryota</taxon>
        <taxon>Sar</taxon>
        <taxon>Stramenopiles</taxon>
        <taxon>Ochrophyta</taxon>
        <taxon>Pelagophyceae</taxon>
        <taxon>Pelagomonadales</taxon>
        <taxon>Pelagomonadaceae</taxon>
        <taxon>Pelagomonas</taxon>
    </lineage>
</organism>
<evidence type="ECO:0000313" key="2">
    <source>
        <dbReference type="Proteomes" id="UP000789595"/>
    </source>
</evidence>
<evidence type="ECO:0000313" key="1">
    <source>
        <dbReference type="EMBL" id="CAH0368987.1"/>
    </source>
</evidence>
<keyword evidence="2" id="KW-1185">Reference proteome</keyword>
<reference evidence="1" key="1">
    <citation type="submission" date="2021-11" db="EMBL/GenBank/DDBJ databases">
        <authorList>
            <consortium name="Genoscope - CEA"/>
            <person name="William W."/>
        </authorList>
    </citation>
    <scope>NUCLEOTIDE SEQUENCE</scope>
</reference>
<dbReference type="EMBL" id="CAKKNE010000002">
    <property type="protein sequence ID" value="CAH0368987.1"/>
    <property type="molecule type" value="Genomic_DNA"/>
</dbReference>